<dbReference type="GO" id="GO:0016787">
    <property type="term" value="F:hydrolase activity"/>
    <property type="evidence" value="ECO:0007669"/>
    <property type="project" value="UniProtKB-KW"/>
</dbReference>
<dbReference type="SUPFAM" id="SSF53474">
    <property type="entry name" value="alpha/beta-Hydrolases"/>
    <property type="match status" value="1"/>
</dbReference>
<comment type="caution">
    <text evidence="3">The sequence shown here is derived from an EMBL/GenBank/DDBJ whole genome shotgun (WGS) entry which is preliminary data.</text>
</comment>
<evidence type="ECO:0000256" key="1">
    <source>
        <dbReference type="ARBA" id="ARBA00022801"/>
    </source>
</evidence>
<dbReference type="InterPro" id="IPR000639">
    <property type="entry name" value="Epox_hydrolase-like"/>
</dbReference>
<evidence type="ECO:0000313" key="3">
    <source>
        <dbReference type="EMBL" id="MFC3961728.1"/>
    </source>
</evidence>
<keyword evidence="1 3" id="KW-0378">Hydrolase</keyword>
<dbReference type="EMBL" id="JBHSAX010000006">
    <property type="protein sequence ID" value="MFC3961728.1"/>
    <property type="molecule type" value="Genomic_DNA"/>
</dbReference>
<dbReference type="InterPro" id="IPR029058">
    <property type="entry name" value="AB_hydrolase_fold"/>
</dbReference>
<dbReference type="InterPro" id="IPR000073">
    <property type="entry name" value="AB_hydrolase_1"/>
</dbReference>
<sequence length="296" mass="33556">MTTSKSDAEIPALQALSADIDAEVRHRFAVIDGLRMHWAEAGSGEPVILLHGWPQHWWEWRHLIGPLSRHYRVICPDLRGLGWSEGDGTGYDFDRMALDLRDLLDHLGLGQVRIVGRDWGLVVGYRTVLDRPGRVDRFVAIAGVHPWTGQRPSLPVFLRPWHIYLLAAAGGSAALQERMVRRSLRAWRHRGAFDEREAEIYAERMRRPAARAATVAFNRAVLVREVPHFLRHSRTMRTTVPILHLNGGDDPLSDGVPACFGDHAGNMRLERIPDCGHFVSEEQPGWLVERVSAFFR</sequence>
<dbReference type="PRINTS" id="PR00412">
    <property type="entry name" value="EPOXHYDRLASE"/>
</dbReference>
<keyword evidence="4" id="KW-1185">Reference proteome</keyword>
<dbReference type="PANTHER" id="PTHR43329">
    <property type="entry name" value="EPOXIDE HYDROLASE"/>
    <property type="match status" value="1"/>
</dbReference>
<dbReference type="Pfam" id="PF00561">
    <property type="entry name" value="Abhydrolase_1"/>
    <property type="match status" value="1"/>
</dbReference>
<proteinExistence type="predicted"/>
<feature type="domain" description="AB hydrolase-1" evidence="2">
    <location>
        <begin position="46"/>
        <end position="283"/>
    </location>
</feature>
<dbReference type="Gene3D" id="3.40.50.1820">
    <property type="entry name" value="alpha/beta hydrolase"/>
    <property type="match status" value="1"/>
</dbReference>
<accession>A0ABV8DPE4</accession>
<evidence type="ECO:0000259" key="2">
    <source>
        <dbReference type="Pfam" id="PF00561"/>
    </source>
</evidence>
<protein>
    <submittedName>
        <fullName evidence="3">Alpha/beta fold hydrolase</fullName>
    </submittedName>
</protein>
<dbReference type="Proteomes" id="UP001595696">
    <property type="component" value="Unassembled WGS sequence"/>
</dbReference>
<reference evidence="4" key="1">
    <citation type="journal article" date="2019" name="Int. J. Syst. Evol. Microbiol.">
        <title>The Global Catalogue of Microorganisms (GCM) 10K type strain sequencing project: providing services to taxonomists for standard genome sequencing and annotation.</title>
        <authorList>
            <consortium name="The Broad Institute Genomics Platform"/>
            <consortium name="The Broad Institute Genome Sequencing Center for Infectious Disease"/>
            <person name="Wu L."/>
            <person name="Ma J."/>
        </authorList>
    </citation>
    <scope>NUCLEOTIDE SEQUENCE [LARGE SCALE GENOMIC DNA]</scope>
    <source>
        <strain evidence="4">CGMCC 4.7330</strain>
    </source>
</reference>
<evidence type="ECO:0000313" key="4">
    <source>
        <dbReference type="Proteomes" id="UP001595696"/>
    </source>
</evidence>
<organism evidence="3 4">
    <name type="scientific">Nocardia jiangsuensis</name>
    <dbReference type="NCBI Taxonomy" id="1691563"/>
    <lineage>
        <taxon>Bacteria</taxon>
        <taxon>Bacillati</taxon>
        <taxon>Actinomycetota</taxon>
        <taxon>Actinomycetes</taxon>
        <taxon>Mycobacteriales</taxon>
        <taxon>Nocardiaceae</taxon>
        <taxon>Nocardia</taxon>
    </lineage>
</organism>
<gene>
    <name evidence="3" type="ORF">ACFO0B_06980</name>
</gene>
<dbReference type="RefSeq" id="WP_378611483.1">
    <property type="nucleotide sequence ID" value="NZ_JBHSAX010000006.1"/>
</dbReference>
<name>A0ABV8DPE4_9NOCA</name>